<dbReference type="EMBL" id="LCMG01000006">
    <property type="protein sequence ID" value="KKU33978.1"/>
    <property type="molecule type" value="Genomic_DNA"/>
</dbReference>
<organism evidence="2 3">
    <name type="scientific">Candidatus Uhrbacteria bacterium GW2011_GWF2_46_218</name>
    <dbReference type="NCBI Taxonomy" id="1619001"/>
    <lineage>
        <taxon>Bacteria</taxon>
        <taxon>Candidatus Uhriibacteriota</taxon>
    </lineage>
</organism>
<proteinExistence type="predicted"/>
<accession>A0A0G1RVG6</accession>
<name>A0A0G1RVG6_9BACT</name>
<comment type="caution">
    <text evidence="2">The sequence shown here is derived from an EMBL/GenBank/DDBJ whole genome shotgun (WGS) entry which is preliminary data.</text>
</comment>
<gene>
    <name evidence="2" type="ORF">UX45_C0006G0030</name>
</gene>
<feature type="region of interest" description="Disordered" evidence="1">
    <location>
        <begin position="73"/>
        <end position="92"/>
    </location>
</feature>
<protein>
    <submittedName>
        <fullName evidence="2">Uncharacterized protein</fullName>
    </submittedName>
</protein>
<dbReference type="Proteomes" id="UP000034705">
    <property type="component" value="Unassembled WGS sequence"/>
</dbReference>
<reference evidence="2 3" key="1">
    <citation type="journal article" date="2015" name="Nature">
        <title>rRNA introns, odd ribosomes, and small enigmatic genomes across a large radiation of phyla.</title>
        <authorList>
            <person name="Brown C.T."/>
            <person name="Hug L.A."/>
            <person name="Thomas B.C."/>
            <person name="Sharon I."/>
            <person name="Castelle C.J."/>
            <person name="Singh A."/>
            <person name="Wilkins M.J."/>
            <person name="Williams K.H."/>
            <person name="Banfield J.F."/>
        </authorList>
    </citation>
    <scope>NUCLEOTIDE SEQUENCE [LARGE SCALE GENOMIC DNA]</scope>
</reference>
<evidence type="ECO:0000313" key="2">
    <source>
        <dbReference type="EMBL" id="KKU33978.1"/>
    </source>
</evidence>
<dbReference type="AlphaFoldDB" id="A0A0G1RVG6"/>
<evidence type="ECO:0000313" key="3">
    <source>
        <dbReference type="Proteomes" id="UP000034705"/>
    </source>
</evidence>
<evidence type="ECO:0000256" key="1">
    <source>
        <dbReference type="SAM" id="MobiDB-lite"/>
    </source>
</evidence>
<sequence>MSQKRSCRKRPLLQVRNHQGLYFDLQSLDELRDGLRNGWLRPTDLVTADGEHGMEVGQIDGIDADYVERVKEATEPLPHRRHPNRLPVEHEDLQEICNEMPRA</sequence>